<dbReference type="EMBL" id="DS999641">
    <property type="protein sequence ID" value="EFE66710.2"/>
    <property type="molecule type" value="Genomic_DNA"/>
</dbReference>
<evidence type="ECO:0000256" key="1">
    <source>
        <dbReference type="SAM" id="MobiDB-lite"/>
    </source>
</evidence>
<dbReference type="eggNOG" id="COG0308">
    <property type="taxonomic scope" value="Bacteria"/>
</dbReference>
<dbReference type="AlphaFoldDB" id="D5ZT09"/>
<feature type="region of interest" description="Disordered" evidence="1">
    <location>
        <begin position="1"/>
        <end position="85"/>
    </location>
</feature>
<accession>D5ZT09</accession>
<gene>
    <name evidence="2" type="ORF">SSFG_01959</name>
</gene>
<sequence length="85" mass="8814">MFPCDDHPSDKAVFPHRDDTATTADSVRLASAVAGRDPAGFPDPRLHGATTPPAPGHPQGEPAPRAVTPAHGPGAPVHRPGEDRE</sequence>
<proteinExistence type="predicted"/>
<reference evidence="3" key="1">
    <citation type="submission" date="2008-12" db="EMBL/GenBank/DDBJ databases">
        <title>Annotation of Streptomyces ghanaensis ATCC 14672.</title>
        <authorList>
            <consortium name="The Broad Institute Genome Sequencing Platform"/>
            <consortium name="Broad Institute Microbial Sequencing Center"/>
            <person name="Fischbach M."/>
            <person name="Ward D."/>
            <person name="Young S."/>
            <person name="Kodira C.D."/>
            <person name="Zeng Q."/>
            <person name="Koehrsen M."/>
            <person name="Godfrey P."/>
            <person name="Alvarado L."/>
            <person name="Berlin A.M."/>
            <person name="Borenstein D."/>
            <person name="Chen Z."/>
            <person name="Engels R."/>
            <person name="Freedman E."/>
            <person name="Gellesch M."/>
            <person name="Goldberg J."/>
            <person name="Griggs A."/>
            <person name="Gujja S."/>
            <person name="Heiman D.I."/>
            <person name="Hepburn T.A."/>
            <person name="Howarth C."/>
            <person name="Jen D."/>
            <person name="Larson L."/>
            <person name="Lewis B."/>
            <person name="Mehta T."/>
            <person name="Park D."/>
            <person name="Pearson M."/>
            <person name="Roberts A."/>
            <person name="Saif S."/>
            <person name="Shea T.D."/>
            <person name="Shenoy N."/>
            <person name="Sisk P."/>
            <person name="Stolte C."/>
            <person name="Sykes S.N."/>
            <person name="Walk T."/>
            <person name="White J."/>
            <person name="Yandava C."/>
            <person name="Straight P."/>
            <person name="Clardy J."/>
            <person name="Hung D."/>
            <person name="Kolter R."/>
            <person name="Mekalanos J."/>
            <person name="Walker S."/>
            <person name="Walsh C.T."/>
            <person name="Wieland B.L.C."/>
            <person name="Ilzarbe M."/>
            <person name="Galagan J."/>
            <person name="Nusbaum C."/>
            <person name="Birren B."/>
        </authorList>
    </citation>
    <scope>NUCLEOTIDE SEQUENCE [LARGE SCALE GENOMIC DNA]</scope>
    <source>
        <strain evidence="3">ATCC 14672 / DSM 40746 / JCM 4963 / KCTC 9882 / NRRL B-12104 / FH 1290</strain>
    </source>
</reference>
<name>D5ZT09_STRV1</name>
<dbReference type="Proteomes" id="UP000003824">
    <property type="component" value="Unassembled WGS sequence"/>
</dbReference>
<feature type="compositionally biased region" description="Basic and acidic residues" evidence="1">
    <location>
        <begin position="1"/>
        <end position="20"/>
    </location>
</feature>
<organism evidence="2 3">
    <name type="scientific">Streptomyces viridosporus (strain ATCC 14672 / DSM 40746 / JCM 4963 / KCTC 9882 / NRRL B-12104 / FH 1290)</name>
    <name type="common">Streptomyces ghanaensis</name>
    <dbReference type="NCBI Taxonomy" id="566461"/>
    <lineage>
        <taxon>Bacteria</taxon>
        <taxon>Bacillati</taxon>
        <taxon>Actinomycetota</taxon>
        <taxon>Actinomycetes</taxon>
        <taxon>Kitasatosporales</taxon>
        <taxon>Streptomycetaceae</taxon>
        <taxon>Streptomyces</taxon>
    </lineage>
</organism>
<evidence type="ECO:0000313" key="2">
    <source>
        <dbReference type="EMBL" id="EFE66710.2"/>
    </source>
</evidence>
<evidence type="ECO:0000313" key="3">
    <source>
        <dbReference type="Proteomes" id="UP000003824"/>
    </source>
</evidence>
<protein>
    <submittedName>
        <fullName evidence="2">Predicted protein</fullName>
    </submittedName>
</protein>